<dbReference type="Gene3D" id="2.60.40.10">
    <property type="entry name" value="Immunoglobulins"/>
    <property type="match status" value="1"/>
</dbReference>
<dbReference type="Gene3D" id="2.40.10.500">
    <property type="match status" value="1"/>
</dbReference>
<dbReference type="Pfam" id="PF13290">
    <property type="entry name" value="CHB_HEX_C_1"/>
    <property type="match status" value="1"/>
</dbReference>
<dbReference type="InterPro" id="IPR013783">
    <property type="entry name" value="Ig-like_fold"/>
</dbReference>
<dbReference type="EMBL" id="JBHILM010000007">
    <property type="protein sequence ID" value="MFB5680916.1"/>
    <property type="molecule type" value="Genomic_DNA"/>
</dbReference>
<evidence type="ECO:0000313" key="7">
    <source>
        <dbReference type="EMBL" id="MFB5680916.1"/>
    </source>
</evidence>
<dbReference type="SUPFAM" id="SSF49265">
    <property type="entry name" value="Fibronectin type III"/>
    <property type="match status" value="1"/>
</dbReference>
<dbReference type="CDD" id="cd00063">
    <property type="entry name" value="FN3"/>
    <property type="match status" value="1"/>
</dbReference>
<dbReference type="Pfam" id="PF01436">
    <property type="entry name" value="NHL"/>
    <property type="match status" value="2"/>
</dbReference>
<dbReference type="CDD" id="cd05819">
    <property type="entry name" value="NHL"/>
    <property type="match status" value="1"/>
</dbReference>
<evidence type="ECO:0000256" key="4">
    <source>
        <dbReference type="SAM" id="SignalP"/>
    </source>
</evidence>
<dbReference type="InterPro" id="IPR059177">
    <property type="entry name" value="GH29D-like_dom"/>
</dbReference>
<feature type="compositionally biased region" description="Low complexity" evidence="3">
    <location>
        <begin position="725"/>
        <end position="738"/>
    </location>
</feature>
<dbReference type="PANTHER" id="PTHR24104">
    <property type="entry name" value="E3 UBIQUITIN-PROTEIN LIGASE NHLRC1-RELATED"/>
    <property type="match status" value="1"/>
</dbReference>
<dbReference type="SMART" id="SM00060">
    <property type="entry name" value="FN3"/>
    <property type="match status" value="1"/>
</dbReference>
<dbReference type="InterPro" id="IPR036116">
    <property type="entry name" value="FN3_sf"/>
</dbReference>
<name>A0ABV5B5G9_9BACL</name>
<dbReference type="Pfam" id="PF00395">
    <property type="entry name" value="SLH"/>
    <property type="match status" value="3"/>
</dbReference>
<accession>A0ABV5B5G9</accession>
<dbReference type="Pfam" id="PF12733">
    <property type="entry name" value="Cadherin-like"/>
    <property type="match status" value="1"/>
</dbReference>
<evidence type="ECO:0000256" key="3">
    <source>
        <dbReference type="SAM" id="MobiDB-lite"/>
    </source>
</evidence>
<dbReference type="InterPro" id="IPR003961">
    <property type="entry name" value="FN3_dom"/>
</dbReference>
<reference evidence="7 8" key="1">
    <citation type="submission" date="2024-09" db="EMBL/GenBank/DDBJ databases">
        <authorList>
            <person name="Ruan L."/>
        </authorList>
    </citation>
    <scope>NUCLEOTIDE SEQUENCE [LARGE SCALE GENOMIC DNA]</scope>
    <source>
        <strain evidence="7 8">D33</strain>
    </source>
</reference>
<feature type="chain" id="PRO_5047341051" evidence="4">
    <location>
        <begin position="24"/>
        <end position="1182"/>
    </location>
</feature>
<feature type="compositionally biased region" description="Low complexity" evidence="3">
    <location>
        <begin position="698"/>
        <end position="716"/>
    </location>
</feature>
<feature type="domain" description="SLH" evidence="6">
    <location>
        <begin position="1052"/>
        <end position="1112"/>
    </location>
</feature>
<dbReference type="Pfam" id="PF17963">
    <property type="entry name" value="Big_9"/>
    <property type="match status" value="1"/>
</dbReference>
<organism evidence="7 8">
    <name type="scientific">Paenibacillus terreus</name>
    <dbReference type="NCBI Taxonomy" id="1387834"/>
    <lineage>
        <taxon>Bacteria</taxon>
        <taxon>Bacillati</taxon>
        <taxon>Bacillota</taxon>
        <taxon>Bacilli</taxon>
        <taxon>Bacillales</taxon>
        <taxon>Paenibacillaceae</taxon>
        <taxon>Paenibacillus</taxon>
    </lineage>
</organism>
<dbReference type="SUPFAM" id="SSF101898">
    <property type="entry name" value="NHL repeat"/>
    <property type="match status" value="1"/>
</dbReference>
<evidence type="ECO:0000259" key="6">
    <source>
        <dbReference type="PROSITE" id="PS51272"/>
    </source>
</evidence>
<feature type="domain" description="Fibronectin type-III" evidence="5">
    <location>
        <begin position="498"/>
        <end position="587"/>
    </location>
</feature>
<feature type="repeat" description="NHL" evidence="2">
    <location>
        <begin position="70"/>
        <end position="111"/>
    </location>
</feature>
<feature type="domain" description="SLH" evidence="6">
    <location>
        <begin position="988"/>
        <end position="1051"/>
    </location>
</feature>
<feature type="repeat" description="NHL" evidence="2">
    <location>
        <begin position="214"/>
        <end position="253"/>
    </location>
</feature>
<dbReference type="Gene3D" id="2.120.10.30">
    <property type="entry name" value="TolB, C-terminal domain"/>
    <property type="match status" value="1"/>
</dbReference>
<keyword evidence="8" id="KW-1185">Reference proteome</keyword>
<dbReference type="InterPro" id="IPR001258">
    <property type="entry name" value="NHL_repeat"/>
</dbReference>
<keyword evidence="4" id="KW-0732">Signal</keyword>
<feature type="domain" description="SLH" evidence="6">
    <location>
        <begin position="1118"/>
        <end position="1180"/>
    </location>
</feature>
<dbReference type="PROSITE" id="PS50853">
    <property type="entry name" value="FN3"/>
    <property type="match status" value="1"/>
</dbReference>
<gene>
    <name evidence="7" type="ORF">ACE3NQ_08345</name>
</gene>
<feature type="region of interest" description="Disordered" evidence="3">
    <location>
        <begin position="694"/>
        <end position="757"/>
    </location>
</feature>
<dbReference type="InterPro" id="IPR001119">
    <property type="entry name" value="SLH_dom"/>
</dbReference>
<dbReference type="PANTHER" id="PTHR24104:SF25">
    <property type="entry name" value="PROTEIN LIN-41"/>
    <property type="match status" value="1"/>
</dbReference>
<dbReference type="InterPro" id="IPR011042">
    <property type="entry name" value="6-blade_b-propeller_TolB-like"/>
</dbReference>
<dbReference type="Gene3D" id="2.60.40.3440">
    <property type="match status" value="1"/>
</dbReference>
<evidence type="ECO:0000259" key="5">
    <source>
        <dbReference type="PROSITE" id="PS50853"/>
    </source>
</evidence>
<dbReference type="PROSITE" id="PS51272">
    <property type="entry name" value="SLH"/>
    <property type="match status" value="3"/>
</dbReference>
<evidence type="ECO:0000313" key="8">
    <source>
        <dbReference type="Proteomes" id="UP001580407"/>
    </source>
</evidence>
<sequence>MKKWVSFLTACLLLFSLVPPAFAGVQSGWEAKDMRGLATDSSGRLYVADVGGDVVRVYNNDMTPAMTLGVGEGGSDNEHLNVPKGVAVDQTSGEIYVLDYSNNRIQVFNHEGDWLRTIDLSIAQSNASESITLDLYGHIFVTDQNYKVYRMNTDGSLYRDILLAPQILDRPMGVATDSKGNLYVSQYFNHIVLVYAYDHVHDSYTYLKTIGEKGVAGADNSHLNNPWGVYVDENDMLYVTDRGNNRVQVYNSDGSYRLTLIHPNFSGPYHTTTDNRGHAYVVNGSNQIFMFDAQGHFVKILGQNVDPTFVNGIDNLLMIDQDTPAVDLKNWLSVSDPDADQTMTWTITAAPAHGTLRFEQNTAPSGGADIAPAGPITYKPDQGYFGTERFTIEVSDGVGGKVSRTFNFLIKPKADKPTASPSSGAVVPNNSSINLNSSSYGTQIHFTQDGTDPTLQSPIGDRVTVNGLPGETLTIKAIAEGANLVASDIATFTYTIESPVPTHLTAEAGSEEATLAWNPAEGAVTYSVYQSTKSGVYGSLPVAIVDETSYHAAGLTNGKTYYFTVKANFGTSSSDYSNEVSVTPLSNNADVDGLVLKGIGLNPVFAPDITHYTASVDNNVSSITVKTGVADDVYGTVTASVYGPSGLLTSGPYVFKHGEESPELLLEVGENKIEILVTAQDGSTKTYTVAVNRAEAVPSPGTDPDLPDTDSPGSDPDLPDPDSPAPGTDSGSSDSSDSGSHDRNKTNSGGGSVSKPTAAVSSGLQIIVDGQPYEQIATNTKTNVNGRSVLTVAVDTAKLVAQLQQANGQPTVTIPAGDGADSVSVVLKADAVKAMQDKQTLLDVQTQIGSYKLPADQIDIDKLSSELGESVKLSDIVIQIEIGKSDEDTVKRVENAAAQDGFTVTASPVHFQVSASANGKIVNVEQFNSYVKREIALPGGIDPSRVTTAVVINQDGSVLHVPTAVTVRDGKYYAVVNSLTNGDYTLIWNSRTFDDVTGHWSEQAVNDMASRMIVKGVDAKRYQPNASVTRAEFAAIVVRALGLGDQADINNKFTDVSEEDWYAGAVARAAEYSLINGYNNGAFLPDQTVTRQEALVIIDRAMRFAGADADRANAEASLSAFADREQIAPWADEAVATAVSHGLVKGSNQSLMPIVNLTRAETAAVVQRFLIESKLIDDRQLR</sequence>
<feature type="signal peptide" evidence="4">
    <location>
        <begin position="1"/>
        <end position="23"/>
    </location>
</feature>
<dbReference type="RefSeq" id="WP_375524712.1">
    <property type="nucleotide sequence ID" value="NZ_JBHILM010000007.1"/>
</dbReference>
<dbReference type="PROSITE" id="PS51125">
    <property type="entry name" value="NHL"/>
    <property type="match status" value="2"/>
</dbReference>
<evidence type="ECO:0000256" key="2">
    <source>
        <dbReference type="PROSITE-ProRule" id="PRU00504"/>
    </source>
</evidence>
<dbReference type="InterPro" id="IPR050952">
    <property type="entry name" value="TRIM-NHL_E3_ligases"/>
</dbReference>
<evidence type="ECO:0000256" key="1">
    <source>
        <dbReference type="ARBA" id="ARBA00022737"/>
    </source>
</evidence>
<dbReference type="Pfam" id="PF00041">
    <property type="entry name" value="fn3"/>
    <property type="match status" value="1"/>
</dbReference>
<proteinExistence type="predicted"/>
<dbReference type="InterPro" id="IPR025883">
    <property type="entry name" value="Cadherin-like_domain"/>
</dbReference>
<comment type="caution">
    <text evidence="7">The sequence shown here is derived from an EMBL/GenBank/DDBJ whole genome shotgun (WGS) entry which is preliminary data.</text>
</comment>
<keyword evidence="1" id="KW-0677">Repeat</keyword>
<protein>
    <submittedName>
        <fullName evidence="7">S-layer homology domain-containing protein</fullName>
    </submittedName>
</protein>
<dbReference type="Proteomes" id="UP001580407">
    <property type="component" value="Unassembled WGS sequence"/>
</dbReference>